<keyword evidence="6 7" id="KW-0472">Membrane</keyword>
<dbReference type="PANTHER" id="PTHR30252:SF0">
    <property type="entry name" value="PEPTIDE TRANSPORTER CSTA"/>
    <property type="match status" value="1"/>
</dbReference>
<feature type="transmembrane region" description="Helical" evidence="7">
    <location>
        <begin position="545"/>
        <end position="568"/>
    </location>
</feature>
<feature type="transmembrane region" description="Helical" evidence="7">
    <location>
        <begin position="316"/>
        <end position="338"/>
    </location>
</feature>
<gene>
    <name evidence="9" type="ORF">SAMN00808754_0034</name>
</gene>
<dbReference type="Proteomes" id="UP000192569">
    <property type="component" value="Chromosome I"/>
</dbReference>
<evidence type="ECO:0000256" key="1">
    <source>
        <dbReference type="ARBA" id="ARBA00004651"/>
    </source>
</evidence>
<feature type="domain" description="CstA N-terminal" evidence="8">
    <location>
        <begin position="389"/>
        <end position="529"/>
    </location>
</feature>
<dbReference type="GO" id="GO:0009267">
    <property type="term" value="P:cellular response to starvation"/>
    <property type="evidence" value="ECO:0007669"/>
    <property type="project" value="InterPro"/>
</dbReference>
<name>A0A1W1V5Q5_9FIRM</name>
<protein>
    <submittedName>
        <fullName evidence="9">Carbon starvation protein</fullName>
    </submittedName>
</protein>
<dbReference type="InterPro" id="IPR003706">
    <property type="entry name" value="CstA_N"/>
</dbReference>
<evidence type="ECO:0000259" key="8">
    <source>
        <dbReference type="Pfam" id="PF02554"/>
    </source>
</evidence>
<feature type="transmembrane region" description="Helical" evidence="7">
    <location>
        <begin position="215"/>
        <end position="237"/>
    </location>
</feature>
<evidence type="ECO:0000313" key="10">
    <source>
        <dbReference type="Proteomes" id="UP000192569"/>
    </source>
</evidence>
<dbReference type="PANTHER" id="PTHR30252">
    <property type="entry name" value="INNER MEMBRANE PEPTIDE TRANSPORTER"/>
    <property type="match status" value="1"/>
</dbReference>
<feature type="transmembrane region" description="Helical" evidence="7">
    <location>
        <begin position="393"/>
        <end position="423"/>
    </location>
</feature>
<feature type="domain" description="CstA N-terminal" evidence="8">
    <location>
        <begin position="7"/>
        <end position="383"/>
    </location>
</feature>
<dbReference type="EMBL" id="LT838272">
    <property type="protein sequence ID" value="SMB88633.1"/>
    <property type="molecule type" value="Genomic_DNA"/>
</dbReference>
<dbReference type="RefSeq" id="WP_084662953.1">
    <property type="nucleotide sequence ID" value="NZ_LT838272.1"/>
</dbReference>
<dbReference type="Pfam" id="PF02554">
    <property type="entry name" value="CstA"/>
    <property type="match status" value="2"/>
</dbReference>
<comment type="subcellular location">
    <subcellularLocation>
        <location evidence="1">Cell membrane</location>
        <topology evidence="1">Multi-pass membrane protein</topology>
    </subcellularLocation>
</comment>
<feature type="transmembrane region" description="Helical" evidence="7">
    <location>
        <begin position="185"/>
        <end position="208"/>
    </location>
</feature>
<dbReference type="InterPro" id="IPR051605">
    <property type="entry name" value="CstA"/>
</dbReference>
<organism evidence="9 10">
    <name type="scientific">Thermanaeromonas toyohensis ToBE</name>
    <dbReference type="NCBI Taxonomy" id="698762"/>
    <lineage>
        <taxon>Bacteria</taxon>
        <taxon>Bacillati</taxon>
        <taxon>Bacillota</taxon>
        <taxon>Clostridia</taxon>
        <taxon>Neomoorellales</taxon>
        <taxon>Neomoorellaceae</taxon>
        <taxon>Thermanaeromonas</taxon>
    </lineage>
</organism>
<feature type="transmembrane region" description="Helical" evidence="7">
    <location>
        <begin position="483"/>
        <end position="507"/>
    </location>
</feature>
<dbReference type="GO" id="GO:0005886">
    <property type="term" value="C:plasma membrane"/>
    <property type="evidence" value="ECO:0007669"/>
    <property type="project" value="UniProtKB-SubCell"/>
</dbReference>
<evidence type="ECO:0000256" key="6">
    <source>
        <dbReference type="ARBA" id="ARBA00023136"/>
    </source>
</evidence>
<feature type="transmembrane region" description="Helical" evidence="7">
    <location>
        <begin position="84"/>
        <end position="106"/>
    </location>
</feature>
<evidence type="ECO:0000256" key="4">
    <source>
        <dbReference type="ARBA" id="ARBA00022692"/>
    </source>
</evidence>
<dbReference type="AlphaFoldDB" id="A0A1W1V5Q5"/>
<evidence type="ECO:0000256" key="3">
    <source>
        <dbReference type="ARBA" id="ARBA00022475"/>
    </source>
</evidence>
<feature type="transmembrane region" description="Helical" evidence="7">
    <location>
        <begin position="461"/>
        <end position="477"/>
    </location>
</feature>
<proteinExistence type="inferred from homology"/>
<keyword evidence="3" id="KW-1003">Cell membrane</keyword>
<keyword evidence="5 7" id="KW-1133">Transmembrane helix</keyword>
<evidence type="ECO:0000256" key="5">
    <source>
        <dbReference type="ARBA" id="ARBA00022989"/>
    </source>
</evidence>
<feature type="transmembrane region" description="Helical" evidence="7">
    <location>
        <begin position="350"/>
        <end position="373"/>
    </location>
</feature>
<feature type="transmembrane region" description="Helical" evidence="7">
    <location>
        <begin position="243"/>
        <end position="264"/>
    </location>
</feature>
<keyword evidence="4 7" id="KW-0812">Transmembrane</keyword>
<evidence type="ECO:0000256" key="2">
    <source>
        <dbReference type="ARBA" id="ARBA00007755"/>
    </source>
</evidence>
<dbReference type="OrthoDB" id="9761224at2"/>
<feature type="transmembrane region" description="Helical" evidence="7">
    <location>
        <begin position="273"/>
        <end position="296"/>
    </location>
</feature>
<keyword evidence="10" id="KW-1185">Reference proteome</keyword>
<evidence type="ECO:0000313" key="9">
    <source>
        <dbReference type="EMBL" id="SMB88633.1"/>
    </source>
</evidence>
<reference evidence="9 10" key="1">
    <citation type="submission" date="2017-04" db="EMBL/GenBank/DDBJ databases">
        <authorList>
            <person name="Afonso C.L."/>
            <person name="Miller P.J."/>
            <person name="Scott M.A."/>
            <person name="Spackman E."/>
            <person name="Goraichik I."/>
            <person name="Dimitrov K.M."/>
            <person name="Suarez D.L."/>
            <person name="Swayne D.E."/>
        </authorList>
    </citation>
    <scope>NUCLEOTIDE SEQUENCE [LARGE SCALE GENOMIC DNA]</scope>
    <source>
        <strain evidence="9 10">ToBE</strain>
    </source>
</reference>
<feature type="transmembrane region" description="Helical" evidence="7">
    <location>
        <begin position="126"/>
        <end position="147"/>
    </location>
</feature>
<feature type="transmembrane region" description="Helical" evidence="7">
    <location>
        <begin position="514"/>
        <end position="533"/>
    </location>
</feature>
<comment type="similarity">
    <text evidence="2">Belongs to the peptide transporter carbon starvation (CstA) (TC 2.A.114) family.</text>
</comment>
<evidence type="ECO:0000256" key="7">
    <source>
        <dbReference type="SAM" id="Phobius"/>
    </source>
</evidence>
<accession>A0A1W1V5Q5</accession>
<dbReference type="STRING" id="698762.SAMN00808754_0034"/>
<sequence>MNILVPLLLGLLLFFFGFQFYRRALSRIFGEDDTRKTPAVELNDGVDYVPSPPLVVFSHHFAAIAGAGPIVGPVTAMLFGYVPVWLWIVLGGIFFGAVHDYSVLFVSLREKGKSVAEIARSTMGRWGFSFFILFTLAMIVLVTSAFLNLTAVALTSLAPASELKVDPATTSLHIVMKNNVPMVQIGGIASTSVIVMTILAPLIGYLLYKRGINTILASLLAIGICIFSVIVGVYYPVTLDPKTWMWLLAIYCFFAAGIPVWLVLQPRDFANSFILYAGVIMLAIGVVVGGLTGVTIQAPPVNLAEGAAKLGMVWPFLFITVACGAISGFHGLVASGTVPKQVTKESQASIIGYGAMIVESIFALLVLLTAAAGLKFSQYLNIVFPTSGASNPILAFALATGNLLHNSLGLPIMVGTVFGIILIEGFEITTLDAAVRLNRYLLEELWNVLFNGKPHPLFRSYYFNALIAVGMMLYLAYTNKFLAIWPIFGSANQLLAALSLIAVSVWLSVRKKPYWFTLIPAIFMMLTTLRGLYSLLLTKYLPTHNIALIITDILLIGLSIGVIILSGYKLVEGLKARKPALDEVA</sequence>